<evidence type="ECO:0000313" key="2">
    <source>
        <dbReference type="EMBL" id="KAK7745205.1"/>
    </source>
</evidence>
<feature type="compositionally biased region" description="Acidic residues" evidence="1">
    <location>
        <begin position="607"/>
        <end position="645"/>
    </location>
</feature>
<dbReference type="Gene3D" id="3.40.50.300">
    <property type="entry name" value="P-loop containing nucleotide triphosphate hydrolases"/>
    <property type="match status" value="1"/>
</dbReference>
<dbReference type="Proteomes" id="UP001320420">
    <property type="component" value="Unassembled WGS sequence"/>
</dbReference>
<dbReference type="EMBL" id="JAKJXP020000110">
    <property type="protein sequence ID" value="KAK7745205.1"/>
    <property type="molecule type" value="Genomic_DNA"/>
</dbReference>
<dbReference type="SUPFAM" id="SSF52540">
    <property type="entry name" value="P-loop containing nucleoside triphosphate hydrolases"/>
    <property type="match status" value="1"/>
</dbReference>
<feature type="compositionally biased region" description="Basic and acidic residues" evidence="1">
    <location>
        <begin position="679"/>
        <end position="694"/>
    </location>
</feature>
<proteinExistence type="predicted"/>
<keyword evidence="3" id="KW-1185">Reference proteome</keyword>
<name>A0AAN9YK05_9PEZI</name>
<dbReference type="InterPro" id="IPR027417">
    <property type="entry name" value="P-loop_NTPase"/>
</dbReference>
<evidence type="ECO:0000313" key="3">
    <source>
        <dbReference type="Proteomes" id="UP001320420"/>
    </source>
</evidence>
<feature type="region of interest" description="Disordered" evidence="1">
    <location>
        <begin position="590"/>
        <end position="694"/>
    </location>
</feature>
<organism evidence="2 3">
    <name type="scientific">Diatrype stigma</name>
    <dbReference type="NCBI Taxonomy" id="117547"/>
    <lineage>
        <taxon>Eukaryota</taxon>
        <taxon>Fungi</taxon>
        <taxon>Dikarya</taxon>
        <taxon>Ascomycota</taxon>
        <taxon>Pezizomycotina</taxon>
        <taxon>Sordariomycetes</taxon>
        <taxon>Xylariomycetidae</taxon>
        <taxon>Xylariales</taxon>
        <taxon>Diatrypaceae</taxon>
        <taxon>Diatrype</taxon>
    </lineage>
</organism>
<sequence length="694" mass="77004">MFTPATNKATKLIRPQEDPGASLIAQYGLVGMLQDDALAPEDRLVLANLNVPWSAFICGSQGAGKSHTVSCFLENALAANQGAGELSHPLAGLVMHYDHYSNFNSTQLCEAAYLCSAGIPVNVLVSPSNIWAMRRLYANLPGLPPDAPRPRVLPLYLEDKQLDISRILKLMAVNPNAKKTPLYMDVIMDIARTMAMEGPAFTYSQFRSRIDSTKWISGQEEPLSLRLQLLDTFMKPSERTVTTKPAAAEEDIWNFPPGSLTIVDLSDPFISSDDACTLFSIALSIFLEERSQCGRIVVLDEAHKFLTRGGEAEILTRDLTSVIRQQRHTGTRVVIATQEPTLSPELIDLANVTVVHRFLSPSWYEVLRKHLAGVKKQDKADNNALFESIVRLRTGEAFLFCPTAQLQVDHDADGREKVASLGDDYVKFKVRKRLTADGGKSILATDTSADVVEPGDIDDIPMYTVGPKYSSGPFIDFQYARGEPTNMLRVQKKSEKAKKKQQQAEAKARRNEEIASSLETAGDVIDAAKAQALIRFETKNWRLWQAMGKKAKMKLYEDTEAALELEPGTITKDKTLRDLKDLRRDRQVQFDSGSAVQAEVDRVQAEAEGEEQDALDENVDATAQEEDATTQEQEQDTVSQEEDSVTQDHGQDSTAQEEDSLPQEQEQEQDSTAQEEDPTVPKDKSTTPPEEEKI</sequence>
<comment type="caution">
    <text evidence="2">The sequence shown here is derived from an EMBL/GenBank/DDBJ whole genome shotgun (WGS) entry which is preliminary data.</text>
</comment>
<evidence type="ECO:0000256" key="1">
    <source>
        <dbReference type="SAM" id="MobiDB-lite"/>
    </source>
</evidence>
<gene>
    <name evidence="2" type="ORF">SLS62_009834</name>
</gene>
<reference evidence="2 3" key="1">
    <citation type="submission" date="2024-02" db="EMBL/GenBank/DDBJ databases">
        <title>De novo assembly and annotation of 12 fungi associated with fruit tree decline syndrome in Ontario, Canada.</title>
        <authorList>
            <person name="Sulman M."/>
            <person name="Ellouze W."/>
            <person name="Ilyukhin E."/>
        </authorList>
    </citation>
    <scope>NUCLEOTIDE SEQUENCE [LARGE SCALE GENOMIC DNA]</scope>
    <source>
        <strain evidence="2 3">M11/M66-122</strain>
    </source>
</reference>
<protein>
    <submittedName>
        <fullName evidence="2">Uncharacterized protein</fullName>
    </submittedName>
</protein>
<feature type="region of interest" description="Disordered" evidence="1">
    <location>
        <begin position="493"/>
        <end position="513"/>
    </location>
</feature>
<feature type="compositionally biased region" description="Acidic residues" evidence="1">
    <location>
        <begin position="655"/>
        <end position="678"/>
    </location>
</feature>
<accession>A0AAN9YK05</accession>
<dbReference type="AlphaFoldDB" id="A0AAN9YK05"/>